<dbReference type="Proteomes" id="UP001597041">
    <property type="component" value="Unassembled WGS sequence"/>
</dbReference>
<evidence type="ECO:0000313" key="2">
    <source>
        <dbReference type="Proteomes" id="UP001597041"/>
    </source>
</evidence>
<evidence type="ECO:0000313" key="1">
    <source>
        <dbReference type="EMBL" id="MFD1067615.1"/>
    </source>
</evidence>
<dbReference type="EMBL" id="JBHTKK010000025">
    <property type="protein sequence ID" value="MFD1067615.1"/>
    <property type="molecule type" value="Genomic_DNA"/>
</dbReference>
<keyword evidence="2" id="KW-1185">Reference proteome</keyword>
<sequence length="203" mass="23683">MMKGVVIMTSINLQNQRSLSYSEVFFNEKEIKTITSYHTILQNKITAVFELILTGYNKLITFSKSYLNQNKIIDSSSEEAAIFNDIAIEYSDILKNGIPLLSSLSYHLEEKQVDKKTLEFLKKIINYQMETTKELLMKELTLERVDVIYNHLKDVPYYLKTDLELSSLPNLKPAVDRKPKKSEYNGWKVVKQKYNPNHKDYIA</sequence>
<organism evidence="1 2">
    <name type="scientific">Oceanobacillus locisalsi</name>
    <dbReference type="NCBI Taxonomy" id="546107"/>
    <lineage>
        <taxon>Bacteria</taxon>
        <taxon>Bacillati</taxon>
        <taxon>Bacillota</taxon>
        <taxon>Bacilli</taxon>
        <taxon>Bacillales</taxon>
        <taxon>Bacillaceae</taxon>
        <taxon>Oceanobacillus</taxon>
    </lineage>
</organism>
<dbReference type="RefSeq" id="WP_379593753.1">
    <property type="nucleotide sequence ID" value="NZ_JBHTKK010000025.1"/>
</dbReference>
<proteinExistence type="predicted"/>
<accession>A0ABW3NLJ7</accession>
<name>A0ABW3NLJ7_9BACI</name>
<protein>
    <submittedName>
        <fullName evidence="1">Uncharacterized protein</fullName>
    </submittedName>
</protein>
<reference evidence="2" key="1">
    <citation type="journal article" date="2019" name="Int. J. Syst. Evol. Microbiol.">
        <title>The Global Catalogue of Microorganisms (GCM) 10K type strain sequencing project: providing services to taxonomists for standard genome sequencing and annotation.</title>
        <authorList>
            <consortium name="The Broad Institute Genomics Platform"/>
            <consortium name="The Broad Institute Genome Sequencing Center for Infectious Disease"/>
            <person name="Wu L."/>
            <person name="Ma J."/>
        </authorList>
    </citation>
    <scope>NUCLEOTIDE SEQUENCE [LARGE SCALE GENOMIC DNA]</scope>
    <source>
        <strain evidence="2">CCUG 56608</strain>
    </source>
</reference>
<comment type="caution">
    <text evidence="1">The sequence shown here is derived from an EMBL/GenBank/DDBJ whole genome shotgun (WGS) entry which is preliminary data.</text>
</comment>
<gene>
    <name evidence="1" type="ORF">ACFQ19_16525</name>
</gene>